<dbReference type="GO" id="GO:0035529">
    <property type="term" value="F:NADH pyrophosphatase activity"/>
    <property type="evidence" value="ECO:0007669"/>
    <property type="project" value="TreeGrafter"/>
</dbReference>
<organism evidence="5 6">
    <name type="scientific">Euphydryas editha</name>
    <name type="common">Edith's checkerspot</name>
    <dbReference type="NCBI Taxonomy" id="104508"/>
    <lineage>
        <taxon>Eukaryota</taxon>
        <taxon>Metazoa</taxon>
        <taxon>Ecdysozoa</taxon>
        <taxon>Arthropoda</taxon>
        <taxon>Hexapoda</taxon>
        <taxon>Insecta</taxon>
        <taxon>Pterygota</taxon>
        <taxon>Neoptera</taxon>
        <taxon>Endopterygota</taxon>
        <taxon>Lepidoptera</taxon>
        <taxon>Glossata</taxon>
        <taxon>Ditrysia</taxon>
        <taxon>Papilionoidea</taxon>
        <taxon>Nymphalidae</taxon>
        <taxon>Nymphalinae</taxon>
        <taxon>Euphydryas</taxon>
    </lineage>
</organism>
<proteinExistence type="inferred from homology"/>
<dbReference type="SUPFAM" id="SSF55811">
    <property type="entry name" value="Nudix"/>
    <property type="match status" value="1"/>
</dbReference>
<evidence type="ECO:0000259" key="4">
    <source>
        <dbReference type="PROSITE" id="PS51462"/>
    </source>
</evidence>
<dbReference type="PRINTS" id="PR00502">
    <property type="entry name" value="NUDIXFAMILY"/>
</dbReference>
<dbReference type="PROSITE" id="PS51462">
    <property type="entry name" value="NUDIX"/>
    <property type="match status" value="1"/>
</dbReference>
<dbReference type="InterPro" id="IPR020476">
    <property type="entry name" value="Nudix_hydrolase"/>
</dbReference>
<dbReference type="PROSITE" id="PS00893">
    <property type="entry name" value="NUDIX_BOX"/>
    <property type="match status" value="1"/>
</dbReference>
<dbReference type="InterPro" id="IPR015797">
    <property type="entry name" value="NUDIX_hydrolase-like_dom_sf"/>
</dbReference>
<evidence type="ECO:0000256" key="1">
    <source>
        <dbReference type="ARBA" id="ARBA00005582"/>
    </source>
</evidence>
<dbReference type="InterPro" id="IPR003293">
    <property type="entry name" value="Nudix_hydrolase6-like"/>
</dbReference>
<name>A0AAU9V9M7_EUPED</name>
<dbReference type="AlphaFoldDB" id="A0AAU9V9M7"/>
<dbReference type="PRINTS" id="PR01356">
    <property type="entry name" value="GFGPROTEIN"/>
</dbReference>
<protein>
    <recommendedName>
        <fullName evidence="4">Nudix hydrolase domain-containing protein</fullName>
    </recommendedName>
</protein>
<comment type="similarity">
    <text evidence="1 3">Belongs to the Nudix hydrolase family.</text>
</comment>
<gene>
    <name evidence="5" type="ORF">EEDITHA_LOCUS20583</name>
</gene>
<dbReference type="Pfam" id="PF18290">
    <property type="entry name" value="Nudix_hydro"/>
    <property type="match status" value="1"/>
</dbReference>
<evidence type="ECO:0000256" key="2">
    <source>
        <dbReference type="ARBA" id="ARBA00022801"/>
    </source>
</evidence>
<evidence type="ECO:0000313" key="5">
    <source>
        <dbReference type="EMBL" id="CAH2106450.1"/>
    </source>
</evidence>
<sequence length="259" mass="29749">MSSETFQGVVDRYNGITVDSHDEPCETNQFLDRLLASLKKWENESRRCIWFKIYISDAALVPILANEGFNFHHSRHNFVMMYKWLPKNSTVNLPPACHTSLGVGGLVINDNNEILVVIEKHHEIAHWKFPGGYVERGEDIKDAAIREVKEETGIDAVFESMVTFRHVHDTMFGNSDIYFVVLLKATSTEITKSELEIKDCKWMSMDEYLNHPNAIEFNKFILKQALDLKERSVNFNLKKSDVTVGTYTRSVTSLTIDNI</sequence>
<evidence type="ECO:0000313" key="6">
    <source>
        <dbReference type="Proteomes" id="UP001153954"/>
    </source>
</evidence>
<dbReference type="PANTHER" id="PTHR13994">
    <property type="entry name" value="NUDIX HYDROLASE RELATED"/>
    <property type="match status" value="1"/>
</dbReference>
<keyword evidence="6" id="KW-1185">Reference proteome</keyword>
<dbReference type="GO" id="GO:0047631">
    <property type="term" value="F:ADP-ribose diphosphatase activity"/>
    <property type="evidence" value="ECO:0007669"/>
    <property type="project" value="TreeGrafter"/>
</dbReference>
<dbReference type="InterPro" id="IPR000086">
    <property type="entry name" value="NUDIX_hydrolase_dom"/>
</dbReference>
<dbReference type="InterPro" id="IPR020084">
    <property type="entry name" value="NUDIX_hydrolase_CS"/>
</dbReference>
<dbReference type="Gene3D" id="3.90.79.10">
    <property type="entry name" value="Nucleoside Triphosphate Pyrophosphohydrolase"/>
    <property type="match status" value="1"/>
</dbReference>
<reference evidence="5" key="1">
    <citation type="submission" date="2022-03" db="EMBL/GenBank/DDBJ databases">
        <authorList>
            <person name="Tunstrom K."/>
        </authorList>
    </citation>
    <scope>NUCLEOTIDE SEQUENCE</scope>
</reference>
<dbReference type="PANTHER" id="PTHR13994:SF13">
    <property type="entry name" value="FI03680P"/>
    <property type="match status" value="1"/>
</dbReference>
<evidence type="ECO:0000256" key="3">
    <source>
        <dbReference type="RuleBase" id="RU003476"/>
    </source>
</evidence>
<keyword evidence="2 3" id="KW-0378">Hydrolase</keyword>
<accession>A0AAU9V9M7</accession>
<comment type="caution">
    <text evidence="5">The sequence shown here is derived from an EMBL/GenBank/DDBJ whole genome shotgun (WGS) entry which is preliminary data.</text>
</comment>
<dbReference type="FunFam" id="3.90.79.10:FF:000015">
    <property type="entry name" value="Nudix hydrolase 8"/>
    <property type="match status" value="1"/>
</dbReference>
<dbReference type="Pfam" id="PF00293">
    <property type="entry name" value="NUDIX"/>
    <property type="match status" value="1"/>
</dbReference>
<dbReference type="GO" id="GO:0051287">
    <property type="term" value="F:NAD binding"/>
    <property type="evidence" value="ECO:0007669"/>
    <property type="project" value="TreeGrafter"/>
</dbReference>
<dbReference type="Gene3D" id="3.40.630.30">
    <property type="match status" value="1"/>
</dbReference>
<dbReference type="InterPro" id="IPR040618">
    <property type="entry name" value="Pre-Nudix"/>
</dbReference>
<dbReference type="Proteomes" id="UP001153954">
    <property type="component" value="Unassembled WGS sequence"/>
</dbReference>
<dbReference type="EMBL" id="CAKOGL010000029">
    <property type="protein sequence ID" value="CAH2106450.1"/>
    <property type="molecule type" value="Genomic_DNA"/>
</dbReference>
<feature type="domain" description="Nudix hydrolase" evidence="4">
    <location>
        <begin position="98"/>
        <end position="227"/>
    </location>
</feature>
<dbReference type="CDD" id="cd04670">
    <property type="entry name" value="NUDIX_ASFGF2_Nudt6"/>
    <property type="match status" value="1"/>
</dbReference>